<evidence type="ECO:0000313" key="2">
    <source>
        <dbReference type="Ensembl" id="ENSGACP00000046938.1"/>
    </source>
</evidence>
<name>A0AAQ4Q983_GASAC</name>
<dbReference type="Ensembl" id="ENSGACT00000040856.1">
    <property type="protein sequence ID" value="ENSGACP00000046938.1"/>
    <property type="gene ID" value="ENSGACG00000026674.1"/>
</dbReference>
<feature type="compositionally biased region" description="Basic residues" evidence="1">
    <location>
        <begin position="66"/>
        <end position="86"/>
    </location>
</feature>
<sequence length="86" mass="9649">MDSKSSKYLKLATEIDSSEAWSKVTCRTSRTKAGSVGIRGRSALRRGQSVLRRGQSALRRGQSALRRGRSALRRGRSALRRGRRQF</sequence>
<evidence type="ECO:0000256" key="1">
    <source>
        <dbReference type="SAM" id="MobiDB-lite"/>
    </source>
</evidence>
<feature type="region of interest" description="Disordered" evidence="1">
    <location>
        <begin position="52"/>
        <end position="86"/>
    </location>
</feature>
<evidence type="ECO:0000313" key="3">
    <source>
        <dbReference type="Proteomes" id="UP000007635"/>
    </source>
</evidence>
<reference evidence="2" key="3">
    <citation type="submission" date="2025-09" db="UniProtKB">
        <authorList>
            <consortium name="Ensembl"/>
        </authorList>
    </citation>
    <scope>IDENTIFICATION</scope>
</reference>
<protein>
    <submittedName>
        <fullName evidence="2">Uncharacterized protein</fullName>
    </submittedName>
</protein>
<proteinExistence type="predicted"/>
<reference evidence="2" key="2">
    <citation type="submission" date="2025-08" db="UniProtKB">
        <authorList>
            <consortium name="Ensembl"/>
        </authorList>
    </citation>
    <scope>IDENTIFICATION</scope>
</reference>
<organism evidence="2 3">
    <name type="scientific">Gasterosteus aculeatus aculeatus</name>
    <name type="common">three-spined stickleback</name>
    <dbReference type="NCBI Taxonomy" id="481459"/>
    <lineage>
        <taxon>Eukaryota</taxon>
        <taxon>Metazoa</taxon>
        <taxon>Chordata</taxon>
        <taxon>Craniata</taxon>
        <taxon>Vertebrata</taxon>
        <taxon>Euteleostomi</taxon>
        <taxon>Actinopterygii</taxon>
        <taxon>Neopterygii</taxon>
        <taxon>Teleostei</taxon>
        <taxon>Neoteleostei</taxon>
        <taxon>Acanthomorphata</taxon>
        <taxon>Eupercaria</taxon>
        <taxon>Perciformes</taxon>
        <taxon>Cottioidei</taxon>
        <taxon>Gasterosteales</taxon>
        <taxon>Gasterosteidae</taxon>
        <taxon>Gasterosteus</taxon>
    </lineage>
</organism>
<dbReference type="Proteomes" id="UP000007635">
    <property type="component" value="Chromosome XVI"/>
</dbReference>
<keyword evidence="3" id="KW-1185">Reference proteome</keyword>
<accession>A0AAQ4Q983</accession>
<reference evidence="2 3" key="1">
    <citation type="journal article" date="2021" name="G3 (Bethesda)">
        <title>Improved contiguity of the threespine stickleback genome using long-read sequencing.</title>
        <authorList>
            <person name="Nath S."/>
            <person name="Shaw D.E."/>
            <person name="White M.A."/>
        </authorList>
    </citation>
    <scope>NUCLEOTIDE SEQUENCE [LARGE SCALE GENOMIC DNA]</scope>
    <source>
        <strain evidence="2 3">Lake Benthic</strain>
    </source>
</reference>
<dbReference type="AlphaFoldDB" id="A0AAQ4Q983"/>